<dbReference type="AlphaFoldDB" id="I4D4A4"/>
<evidence type="ECO:0000313" key="8">
    <source>
        <dbReference type="Proteomes" id="UP000002892"/>
    </source>
</evidence>
<comment type="subcellular location">
    <subcellularLocation>
        <location evidence="1">Membrane</location>
        <topology evidence="1">Multi-pass membrane protein</topology>
    </subcellularLocation>
</comment>
<dbReference type="KEGG" id="dai:Desaci_1629"/>
<dbReference type="InterPro" id="IPR002794">
    <property type="entry name" value="DUF92_TMEM19"/>
</dbReference>
<name>I4D4A4_DESAJ</name>
<dbReference type="eggNOG" id="COG1836">
    <property type="taxonomic scope" value="Bacteria"/>
</dbReference>
<dbReference type="PANTHER" id="PTHR13353:SF5">
    <property type="entry name" value="TRANSMEMBRANE PROTEIN 19"/>
    <property type="match status" value="1"/>
</dbReference>
<dbReference type="HOGENOM" id="CLU_036918_3_0_9"/>
<dbReference type="PANTHER" id="PTHR13353">
    <property type="entry name" value="TRANSMEMBRANE PROTEIN 19"/>
    <property type="match status" value="1"/>
</dbReference>
<evidence type="ECO:0000313" key="7">
    <source>
        <dbReference type="EMBL" id="AFM40628.1"/>
    </source>
</evidence>
<feature type="transmembrane region" description="Helical" evidence="6">
    <location>
        <begin position="116"/>
        <end position="139"/>
    </location>
</feature>
<feature type="transmembrane region" description="Helical" evidence="6">
    <location>
        <begin position="91"/>
        <end position="110"/>
    </location>
</feature>
<dbReference type="Pfam" id="PF01940">
    <property type="entry name" value="DUF92"/>
    <property type="match status" value="1"/>
</dbReference>
<sequence>MIFDTLWIDISVIASIIAICILAYKAKALTLLGALFAFFLTVGIYISGGIPFLAALLGFFISSSFFTKLRANEKEELEKALYDKGGNRDQVQVLANGGAAFIIAAAHFLMPDKQLFVAYFVAIAACNADSWASEIGIMSKATPFSIINLKPVQRGMSGGVTFLGLFASACGALFIAGIYTIFMFVRFPFLELIRDCTIITIFGFAGAAIDSALGVFFQPAYVDSRGRLTEKRAEGRVQNNKVKGFEFFGNDMVNFVSSLVAACLAYYAITFL</sequence>
<feature type="transmembrane region" description="Helical" evidence="6">
    <location>
        <begin position="252"/>
        <end position="269"/>
    </location>
</feature>
<proteinExistence type="inferred from homology"/>
<feature type="transmembrane region" description="Helical" evidence="6">
    <location>
        <begin position="160"/>
        <end position="185"/>
    </location>
</feature>
<dbReference type="EMBL" id="CP003639">
    <property type="protein sequence ID" value="AFM40628.1"/>
    <property type="molecule type" value="Genomic_DNA"/>
</dbReference>
<reference evidence="7 8" key="1">
    <citation type="journal article" date="2012" name="J. Bacteriol.">
        <title>Complete genome sequences of Desulfosporosinus orientis DSM765T, Desulfosporosinus youngiae DSM17734T, Desulfosporosinus meridiei DSM13257T, and Desulfosporosinus acidiphilus DSM22704T.</title>
        <authorList>
            <person name="Pester M."/>
            <person name="Brambilla E."/>
            <person name="Alazard D."/>
            <person name="Rattei T."/>
            <person name="Weinmaier T."/>
            <person name="Han J."/>
            <person name="Lucas S."/>
            <person name="Lapidus A."/>
            <person name="Cheng J.F."/>
            <person name="Goodwin L."/>
            <person name="Pitluck S."/>
            <person name="Peters L."/>
            <person name="Ovchinnikova G."/>
            <person name="Teshima H."/>
            <person name="Detter J.C."/>
            <person name="Han C.S."/>
            <person name="Tapia R."/>
            <person name="Land M.L."/>
            <person name="Hauser L."/>
            <person name="Kyrpides N.C."/>
            <person name="Ivanova N.N."/>
            <person name="Pagani I."/>
            <person name="Huntmann M."/>
            <person name="Wei C.L."/>
            <person name="Davenport K.W."/>
            <person name="Daligault H."/>
            <person name="Chain P.S."/>
            <person name="Chen A."/>
            <person name="Mavromatis K."/>
            <person name="Markowitz V."/>
            <person name="Szeto E."/>
            <person name="Mikhailova N."/>
            <person name="Pati A."/>
            <person name="Wagner M."/>
            <person name="Woyke T."/>
            <person name="Ollivier B."/>
            <person name="Klenk H.P."/>
            <person name="Spring S."/>
            <person name="Loy A."/>
        </authorList>
    </citation>
    <scope>NUCLEOTIDE SEQUENCE [LARGE SCALE GENOMIC DNA]</scope>
    <source>
        <strain evidence="8">DSM 22704 / JCM 16185 / SJ4</strain>
    </source>
</reference>
<evidence type="ECO:0000256" key="1">
    <source>
        <dbReference type="ARBA" id="ARBA00004141"/>
    </source>
</evidence>
<accession>I4D4A4</accession>
<keyword evidence="8" id="KW-1185">Reference proteome</keyword>
<feature type="transmembrane region" description="Helical" evidence="6">
    <location>
        <begin position="197"/>
        <end position="222"/>
    </location>
</feature>
<evidence type="ECO:0000256" key="2">
    <source>
        <dbReference type="ARBA" id="ARBA00009012"/>
    </source>
</evidence>
<feature type="transmembrane region" description="Helical" evidence="6">
    <location>
        <begin position="6"/>
        <end position="24"/>
    </location>
</feature>
<keyword evidence="5 6" id="KW-0472">Membrane</keyword>
<evidence type="ECO:0000256" key="3">
    <source>
        <dbReference type="ARBA" id="ARBA00022692"/>
    </source>
</evidence>
<protein>
    <submittedName>
        <fullName evidence="7">Putative membrane protein</fullName>
    </submittedName>
</protein>
<evidence type="ECO:0000256" key="6">
    <source>
        <dbReference type="SAM" id="Phobius"/>
    </source>
</evidence>
<dbReference type="RefSeq" id="WP_014826634.1">
    <property type="nucleotide sequence ID" value="NC_018068.1"/>
</dbReference>
<dbReference type="GO" id="GO:0016020">
    <property type="term" value="C:membrane"/>
    <property type="evidence" value="ECO:0007669"/>
    <property type="project" value="UniProtKB-SubCell"/>
</dbReference>
<evidence type="ECO:0000256" key="4">
    <source>
        <dbReference type="ARBA" id="ARBA00022989"/>
    </source>
</evidence>
<dbReference type="Proteomes" id="UP000002892">
    <property type="component" value="Chromosome"/>
</dbReference>
<evidence type="ECO:0000256" key="5">
    <source>
        <dbReference type="ARBA" id="ARBA00023136"/>
    </source>
</evidence>
<keyword evidence="3 6" id="KW-0812">Transmembrane</keyword>
<dbReference type="OrthoDB" id="9808500at2"/>
<organism evidence="7 8">
    <name type="scientific">Desulfosporosinus acidiphilus (strain DSM 22704 / JCM 16185 / SJ4)</name>
    <dbReference type="NCBI Taxonomy" id="646529"/>
    <lineage>
        <taxon>Bacteria</taxon>
        <taxon>Bacillati</taxon>
        <taxon>Bacillota</taxon>
        <taxon>Clostridia</taxon>
        <taxon>Eubacteriales</taxon>
        <taxon>Desulfitobacteriaceae</taxon>
        <taxon>Desulfosporosinus</taxon>
    </lineage>
</organism>
<keyword evidence="4 6" id="KW-1133">Transmembrane helix</keyword>
<feature type="transmembrane region" description="Helical" evidence="6">
    <location>
        <begin position="29"/>
        <end position="46"/>
    </location>
</feature>
<comment type="similarity">
    <text evidence="2">Belongs to the TMEM19 family.</text>
</comment>
<gene>
    <name evidence="7" type="ordered locus">Desaci_1629</name>
</gene>